<dbReference type="PANTHER" id="PTHR21363:SF0">
    <property type="entry name" value="PREPHENATE DEHYDROGENASE [NADP(+)]"/>
    <property type="match status" value="1"/>
</dbReference>
<feature type="domain" description="Prephenate/arogenate dehydrogenase" evidence="4">
    <location>
        <begin position="47"/>
        <end position="335"/>
    </location>
</feature>
<keyword evidence="6" id="KW-1185">Reference proteome</keyword>
<dbReference type="GO" id="GO:0008977">
    <property type="term" value="F:prephenate dehydrogenase (NAD+) activity"/>
    <property type="evidence" value="ECO:0007669"/>
    <property type="project" value="InterPro"/>
</dbReference>
<feature type="region of interest" description="Disordered" evidence="3">
    <location>
        <begin position="1"/>
        <end position="42"/>
    </location>
</feature>
<gene>
    <name evidence="5" type="ORF">CNX65_18305</name>
</gene>
<dbReference type="SUPFAM" id="SSF48179">
    <property type="entry name" value="6-phosphogluconate dehydrogenase C-terminal domain-like"/>
    <property type="match status" value="1"/>
</dbReference>
<dbReference type="PANTHER" id="PTHR21363">
    <property type="entry name" value="PREPHENATE DEHYDROGENASE"/>
    <property type="match status" value="1"/>
</dbReference>
<dbReference type="AlphaFoldDB" id="A0A290Z7M2"/>
<evidence type="ECO:0000256" key="3">
    <source>
        <dbReference type="SAM" id="MobiDB-lite"/>
    </source>
</evidence>
<organism evidence="5 6">
    <name type="scientific">Actinosynnema pretiosum</name>
    <dbReference type="NCBI Taxonomy" id="42197"/>
    <lineage>
        <taxon>Bacteria</taxon>
        <taxon>Bacillati</taxon>
        <taxon>Actinomycetota</taxon>
        <taxon>Actinomycetes</taxon>
        <taxon>Pseudonocardiales</taxon>
        <taxon>Pseudonocardiaceae</taxon>
        <taxon>Actinosynnema</taxon>
    </lineage>
</organism>
<dbReference type="EMBL" id="CP023445">
    <property type="protein sequence ID" value="ATE54996.1"/>
    <property type="molecule type" value="Genomic_DNA"/>
</dbReference>
<dbReference type="Gene3D" id="1.10.3660.10">
    <property type="entry name" value="6-phosphogluconate dehydrogenase C-terminal like domain"/>
    <property type="match status" value="1"/>
</dbReference>
<dbReference type="Proteomes" id="UP000218505">
    <property type="component" value="Chromosome"/>
</dbReference>
<evidence type="ECO:0000259" key="4">
    <source>
        <dbReference type="PROSITE" id="PS51176"/>
    </source>
</evidence>
<dbReference type="PROSITE" id="PS51176">
    <property type="entry name" value="PDH_ADH"/>
    <property type="match status" value="1"/>
</dbReference>
<name>A0A290Z7M2_9PSEU</name>
<sequence>MRSTTSTWCWSASRPGTPHRSRPDRRSAVPLEPSRSETAHPEPTRFARVVVIGGAGQVGRLLRALFPGSTEVTSVDVVTSAGDGAPSLVADATRPDAALRAALGAADAVVLALPEGPALAAMSACAPLLPPGALLVETLSVKHAAAELATALAARHALQACGLNPMFAPELGFSGRAVALVPIAPGPRVDALERLIGAAGGRVARVSPDEHDRAASVMQAATHAAVLALGHVVATSGVSPDVLVELAPPPHRTVLALLARISGGVPEVYRDVQAGNPDAPEVRARMSGFLLGLGDLASDPDRFARCLAELSAALGEQAGPLRAHCRALFEATPKS</sequence>
<dbReference type="SUPFAM" id="SSF51735">
    <property type="entry name" value="NAD(P)-binding Rossmann-fold domains"/>
    <property type="match status" value="1"/>
</dbReference>
<dbReference type="GO" id="GO:0006571">
    <property type="term" value="P:tyrosine biosynthetic process"/>
    <property type="evidence" value="ECO:0007669"/>
    <property type="project" value="InterPro"/>
</dbReference>
<feature type="compositionally biased region" description="Polar residues" evidence="3">
    <location>
        <begin position="1"/>
        <end position="10"/>
    </location>
</feature>
<dbReference type="InterPro" id="IPR008927">
    <property type="entry name" value="6-PGluconate_DH-like_C_sf"/>
</dbReference>
<accession>A0A290Z7M2</accession>
<evidence type="ECO:0000313" key="6">
    <source>
        <dbReference type="Proteomes" id="UP000218505"/>
    </source>
</evidence>
<protein>
    <submittedName>
        <fullName evidence="5">Prephenate dehydrogenase</fullName>
    </submittedName>
</protein>
<dbReference type="GO" id="GO:0004665">
    <property type="term" value="F:prephenate dehydrogenase (NADP+) activity"/>
    <property type="evidence" value="ECO:0007669"/>
    <property type="project" value="InterPro"/>
</dbReference>
<dbReference type="Gene3D" id="3.40.50.720">
    <property type="entry name" value="NAD(P)-binding Rossmann-like Domain"/>
    <property type="match status" value="1"/>
</dbReference>
<proteinExistence type="inferred from homology"/>
<dbReference type="InterPro" id="IPR050812">
    <property type="entry name" value="Preph/Arog_dehydrog"/>
</dbReference>
<comment type="similarity">
    <text evidence="1">Belongs to the prephenate/arogenate dehydrogenase family.</text>
</comment>
<dbReference type="InterPro" id="IPR036291">
    <property type="entry name" value="NAD(P)-bd_dom_sf"/>
</dbReference>
<keyword evidence="2" id="KW-0560">Oxidoreductase</keyword>
<dbReference type="GO" id="GO:0070403">
    <property type="term" value="F:NAD+ binding"/>
    <property type="evidence" value="ECO:0007669"/>
    <property type="project" value="TreeGrafter"/>
</dbReference>
<dbReference type="InterPro" id="IPR046825">
    <property type="entry name" value="PDH_C"/>
</dbReference>
<evidence type="ECO:0000256" key="2">
    <source>
        <dbReference type="ARBA" id="ARBA00023002"/>
    </source>
</evidence>
<dbReference type="Pfam" id="PF20463">
    <property type="entry name" value="PDH_C"/>
    <property type="match status" value="1"/>
</dbReference>
<evidence type="ECO:0000256" key="1">
    <source>
        <dbReference type="ARBA" id="ARBA00007964"/>
    </source>
</evidence>
<evidence type="ECO:0000313" key="5">
    <source>
        <dbReference type="EMBL" id="ATE54996.1"/>
    </source>
</evidence>
<reference evidence="5" key="1">
    <citation type="submission" date="2017-09" db="EMBL/GenBank/DDBJ databases">
        <title>Complete Genome Sequence of ansamitocin-producing Bacterium Actinosynnema pretiosum X47.</title>
        <authorList>
            <person name="Cao G."/>
            <person name="Zong G."/>
            <person name="Zhong C."/>
            <person name="Fu J."/>
        </authorList>
    </citation>
    <scope>NUCLEOTIDE SEQUENCE [LARGE SCALE GENOMIC DNA]</scope>
    <source>
        <strain evidence="5">X47</strain>
    </source>
</reference>
<dbReference type="InterPro" id="IPR003099">
    <property type="entry name" value="Prephen_DH"/>
</dbReference>
<dbReference type="KEGG" id="apre:CNX65_18305"/>